<dbReference type="AlphaFoldDB" id="A0A1G2PS79"/>
<gene>
    <name evidence="1" type="ORF">A3A97_02965</name>
</gene>
<name>A0A1G2PS79_9BACT</name>
<evidence type="ECO:0000313" key="1">
    <source>
        <dbReference type="EMBL" id="OHA51206.1"/>
    </source>
</evidence>
<dbReference type="Proteomes" id="UP000176951">
    <property type="component" value="Unassembled WGS sequence"/>
</dbReference>
<evidence type="ECO:0000313" key="2">
    <source>
        <dbReference type="Proteomes" id="UP000176951"/>
    </source>
</evidence>
<dbReference type="EMBL" id="MHSW01000025">
    <property type="protein sequence ID" value="OHA51206.1"/>
    <property type="molecule type" value="Genomic_DNA"/>
</dbReference>
<comment type="caution">
    <text evidence="1">The sequence shown here is derived from an EMBL/GenBank/DDBJ whole genome shotgun (WGS) entry which is preliminary data.</text>
</comment>
<reference evidence="1 2" key="1">
    <citation type="journal article" date="2016" name="Nat. Commun.">
        <title>Thousands of microbial genomes shed light on interconnected biogeochemical processes in an aquifer system.</title>
        <authorList>
            <person name="Anantharaman K."/>
            <person name="Brown C.T."/>
            <person name="Hug L.A."/>
            <person name="Sharon I."/>
            <person name="Castelle C.J."/>
            <person name="Probst A.J."/>
            <person name="Thomas B.C."/>
            <person name="Singh A."/>
            <person name="Wilkins M.J."/>
            <person name="Karaoz U."/>
            <person name="Brodie E.L."/>
            <person name="Williams K.H."/>
            <person name="Hubbard S.S."/>
            <person name="Banfield J.F."/>
        </authorList>
    </citation>
    <scope>NUCLEOTIDE SEQUENCE [LARGE SCALE GENOMIC DNA]</scope>
</reference>
<organism evidence="1 2">
    <name type="scientific">Candidatus Terrybacteria bacterium RIFCSPLOWO2_01_FULL_40_23</name>
    <dbReference type="NCBI Taxonomy" id="1802366"/>
    <lineage>
        <taxon>Bacteria</taxon>
        <taxon>Candidatus Terryibacteriota</taxon>
    </lineage>
</organism>
<proteinExistence type="predicted"/>
<sequence length="84" mass="9453">MVPGPEKIITVSRDDLIKLFDLVNAWQNRGEAHLRGCNRTTYYISSCSEKCKMAMSLVGQMTSEEIAKLPISGYEYARSSIDAY</sequence>
<accession>A0A1G2PS79</accession>
<protein>
    <submittedName>
        <fullName evidence="1">Uncharacterized protein</fullName>
    </submittedName>
</protein>